<dbReference type="Proteomes" id="UP000054485">
    <property type="component" value="Unassembled WGS sequence"/>
</dbReference>
<sequence length="77" mass="8379">MVGLSFAVPIREVTILIDKKTAYVSDLIRAPIYAYDAQVELDWLPSPAIPEVLLLWMAACVGAGGISWTPCDNKTIS</sequence>
<reference evidence="1 2" key="1">
    <citation type="submission" date="2014-04" db="EMBL/GenBank/DDBJ databases">
        <authorList>
            <consortium name="DOE Joint Genome Institute"/>
            <person name="Kuo A."/>
            <person name="Ruytinx J."/>
            <person name="Rineau F."/>
            <person name="Colpaert J."/>
            <person name="Kohler A."/>
            <person name="Nagy L.G."/>
            <person name="Floudas D."/>
            <person name="Copeland A."/>
            <person name="Barry K.W."/>
            <person name="Cichocki N."/>
            <person name="Veneault-Fourrey C."/>
            <person name="LaButti K."/>
            <person name="Lindquist E.A."/>
            <person name="Lipzen A."/>
            <person name="Lundell T."/>
            <person name="Morin E."/>
            <person name="Murat C."/>
            <person name="Sun H."/>
            <person name="Tunlid A."/>
            <person name="Henrissat B."/>
            <person name="Grigoriev I.V."/>
            <person name="Hibbett D.S."/>
            <person name="Martin F."/>
            <person name="Nordberg H.P."/>
            <person name="Cantor M.N."/>
            <person name="Hua S.X."/>
        </authorList>
    </citation>
    <scope>NUCLEOTIDE SEQUENCE [LARGE SCALE GENOMIC DNA]</scope>
    <source>
        <strain evidence="1 2">UH-Slu-Lm8-n1</strain>
    </source>
</reference>
<dbReference type="EMBL" id="KN835445">
    <property type="protein sequence ID" value="KIK37525.1"/>
    <property type="molecule type" value="Genomic_DNA"/>
</dbReference>
<proteinExistence type="predicted"/>
<gene>
    <name evidence="1" type="ORF">CY34DRAFT_810244</name>
</gene>
<evidence type="ECO:0000313" key="2">
    <source>
        <dbReference type="Proteomes" id="UP000054485"/>
    </source>
</evidence>
<dbReference type="OrthoDB" id="2997350at2759"/>
<dbReference type="AlphaFoldDB" id="A0A0C9ZJC4"/>
<organism evidence="1 2">
    <name type="scientific">Suillus luteus UH-Slu-Lm8-n1</name>
    <dbReference type="NCBI Taxonomy" id="930992"/>
    <lineage>
        <taxon>Eukaryota</taxon>
        <taxon>Fungi</taxon>
        <taxon>Dikarya</taxon>
        <taxon>Basidiomycota</taxon>
        <taxon>Agaricomycotina</taxon>
        <taxon>Agaricomycetes</taxon>
        <taxon>Agaricomycetidae</taxon>
        <taxon>Boletales</taxon>
        <taxon>Suillineae</taxon>
        <taxon>Suillaceae</taxon>
        <taxon>Suillus</taxon>
    </lineage>
</organism>
<name>A0A0C9ZJC4_9AGAM</name>
<evidence type="ECO:0000313" key="1">
    <source>
        <dbReference type="EMBL" id="KIK37525.1"/>
    </source>
</evidence>
<dbReference type="InParanoid" id="A0A0C9ZJC4"/>
<dbReference type="HOGENOM" id="CLU_2639742_0_0_1"/>
<accession>A0A0C9ZJC4</accession>
<protein>
    <submittedName>
        <fullName evidence="1">Uncharacterized protein</fullName>
    </submittedName>
</protein>
<keyword evidence="2" id="KW-1185">Reference proteome</keyword>
<reference evidence="2" key="2">
    <citation type="submission" date="2015-01" db="EMBL/GenBank/DDBJ databases">
        <title>Evolutionary Origins and Diversification of the Mycorrhizal Mutualists.</title>
        <authorList>
            <consortium name="DOE Joint Genome Institute"/>
            <consortium name="Mycorrhizal Genomics Consortium"/>
            <person name="Kohler A."/>
            <person name="Kuo A."/>
            <person name="Nagy L.G."/>
            <person name="Floudas D."/>
            <person name="Copeland A."/>
            <person name="Barry K.W."/>
            <person name="Cichocki N."/>
            <person name="Veneault-Fourrey C."/>
            <person name="LaButti K."/>
            <person name="Lindquist E.A."/>
            <person name="Lipzen A."/>
            <person name="Lundell T."/>
            <person name="Morin E."/>
            <person name="Murat C."/>
            <person name="Riley R."/>
            <person name="Ohm R."/>
            <person name="Sun H."/>
            <person name="Tunlid A."/>
            <person name="Henrissat B."/>
            <person name="Grigoriev I.V."/>
            <person name="Hibbett D.S."/>
            <person name="Martin F."/>
        </authorList>
    </citation>
    <scope>NUCLEOTIDE SEQUENCE [LARGE SCALE GENOMIC DNA]</scope>
    <source>
        <strain evidence="2">UH-Slu-Lm8-n1</strain>
    </source>
</reference>